<dbReference type="SUPFAM" id="SSF52058">
    <property type="entry name" value="L domain-like"/>
    <property type="match status" value="1"/>
</dbReference>
<sequence>MDSYDVMLKAFRIPRIFTRILINLNDIDIINLNKTSKDINKAIKRLEHNEKVESQEVTVYIEQAFEKGYSCRIIPDYINVSNVTKINFNFLSHGSEIEYGNILEHYQSILLKMLNDISILLSKCDNDLHIKIQAFYPFVLKFLVPFFGSLTYSRKVKIEFFLKPYCSDMQPVSPRFECPDYSMLQGFKNIELVVIRSNFDKESEFLKYFIACLPDDESLKVNFDFIGYLTKEQWNNFGGVMDFARLNKFKMGLCCWGEDRAFWRYIPHAFTTDYLKRIYRFEVHGDSFDVLRKFHSFFSNLENLKSLICNFHVYEHVISHRDVFSTFNADIMGVCHGLKELTNLTSVACNFNYLCYPRQENGKNLMAIDRAFNNLLDSLPPSVSRLSINGVRVLDLNMAKKIHTLLPNLIYLNISKINHLDEDILSEMPNVRFIVLHACKLIKIPKRILVCGIVCCPERVYPESTCFFKTYWKYCNCMEDHSAWTKTNGRLKRYRKVLERTTDYYINVFYNGITDGWNVLKVFSDEYVDNIYRDSYFRKRVCMM</sequence>
<dbReference type="Proteomes" id="UP000046392">
    <property type="component" value="Unplaced"/>
</dbReference>
<evidence type="ECO:0000313" key="2">
    <source>
        <dbReference type="WBParaSite" id="SPAL_0000318400.1"/>
    </source>
</evidence>
<proteinExistence type="predicted"/>
<accession>A0A0N5BAX0</accession>
<evidence type="ECO:0000313" key="1">
    <source>
        <dbReference type="Proteomes" id="UP000046392"/>
    </source>
</evidence>
<dbReference type="AlphaFoldDB" id="A0A0N5BAX0"/>
<dbReference type="InterPro" id="IPR032675">
    <property type="entry name" value="LRR_dom_sf"/>
</dbReference>
<organism evidence="1 2">
    <name type="scientific">Strongyloides papillosus</name>
    <name type="common">Intestinal threadworm</name>
    <dbReference type="NCBI Taxonomy" id="174720"/>
    <lineage>
        <taxon>Eukaryota</taxon>
        <taxon>Metazoa</taxon>
        <taxon>Ecdysozoa</taxon>
        <taxon>Nematoda</taxon>
        <taxon>Chromadorea</taxon>
        <taxon>Rhabditida</taxon>
        <taxon>Tylenchina</taxon>
        <taxon>Panagrolaimomorpha</taxon>
        <taxon>Strongyloidoidea</taxon>
        <taxon>Strongyloididae</taxon>
        <taxon>Strongyloides</taxon>
    </lineage>
</organism>
<dbReference type="Gene3D" id="3.80.10.10">
    <property type="entry name" value="Ribonuclease Inhibitor"/>
    <property type="match status" value="1"/>
</dbReference>
<keyword evidence="1" id="KW-1185">Reference proteome</keyword>
<dbReference type="WBParaSite" id="SPAL_0000318400.1">
    <property type="protein sequence ID" value="SPAL_0000318400.1"/>
    <property type="gene ID" value="SPAL_0000318400"/>
</dbReference>
<protein>
    <submittedName>
        <fullName evidence="2">F-box domain-containing protein</fullName>
    </submittedName>
</protein>
<reference evidence="2" key="1">
    <citation type="submission" date="2017-02" db="UniProtKB">
        <authorList>
            <consortium name="WormBaseParasite"/>
        </authorList>
    </citation>
    <scope>IDENTIFICATION</scope>
</reference>
<name>A0A0N5BAX0_STREA</name>